<evidence type="ECO:0000256" key="6">
    <source>
        <dbReference type="ARBA" id="ARBA00023235"/>
    </source>
</evidence>
<dbReference type="AlphaFoldDB" id="A0A317ZJ73"/>
<dbReference type="PROSITE" id="PS50072">
    <property type="entry name" value="CSA_PPIASE_2"/>
    <property type="match status" value="1"/>
</dbReference>
<feature type="domain" description="PPIase cyclophilin-type" evidence="9">
    <location>
        <begin position="64"/>
        <end position="207"/>
    </location>
</feature>
<dbReference type="OrthoDB" id="9807797at2"/>
<dbReference type="InterPro" id="IPR020892">
    <property type="entry name" value="Cyclophilin-type_PPIase_CS"/>
</dbReference>
<protein>
    <recommendedName>
        <fullName evidence="7">Peptidyl-prolyl cis-trans isomerase</fullName>
        <shortName evidence="7">PPIase</shortName>
        <ecNumber evidence="7">5.2.1.8</ecNumber>
    </recommendedName>
</protein>
<dbReference type="Gene3D" id="2.40.100.10">
    <property type="entry name" value="Cyclophilin-like"/>
    <property type="match status" value="1"/>
</dbReference>
<evidence type="ECO:0000256" key="4">
    <source>
        <dbReference type="ARBA" id="ARBA00022737"/>
    </source>
</evidence>
<evidence type="ECO:0000256" key="3">
    <source>
        <dbReference type="ARBA" id="ARBA00022574"/>
    </source>
</evidence>
<dbReference type="InterPro" id="IPR044666">
    <property type="entry name" value="Cyclophilin_A-like"/>
</dbReference>
<evidence type="ECO:0000256" key="2">
    <source>
        <dbReference type="ARBA" id="ARBA00007365"/>
    </source>
</evidence>
<dbReference type="GO" id="GO:0003755">
    <property type="term" value="F:peptidyl-prolyl cis-trans isomerase activity"/>
    <property type="evidence" value="ECO:0007669"/>
    <property type="project" value="UniProtKB-UniRule"/>
</dbReference>
<reference evidence="10 11" key="1">
    <citation type="submission" date="2018-05" db="EMBL/GenBank/DDBJ databases">
        <title>Coraliomargarita sinensis sp. nov., isolated from a marine solar saltern.</title>
        <authorList>
            <person name="Zhou L.Y."/>
        </authorList>
    </citation>
    <scope>NUCLEOTIDE SEQUENCE [LARGE SCALE GENOMIC DNA]</scope>
    <source>
        <strain evidence="10 11">WN38</strain>
    </source>
</reference>
<comment type="function">
    <text evidence="7">PPIases accelerate the folding of proteins. It catalyzes the cis-trans isomerization of proline imidic peptide bonds in oligopeptides.</text>
</comment>
<dbReference type="FunFam" id="2.40.100.10:FF:000003">
    <property type="entry name" value="Peptidylprolyl isomerase domain and WD repeat-containing 1"/>
    <property type="match status" value="1"/>
</dbReference>
<gene>
    <name evidence="10" type="ORF">DDZ13_02235</name>
</gene>
<evidence type="ECO:0000313" key="11">
    <source>
        <dbReference type="Proteomes" id="UP000247099"/>
    </source>
</evidence>
<evidence type="ECO:0000313" key="10">
    <source>
        <dbReference type="EMBL" id="PXA05774.1"/>
    </source>
</evidence>
<comment type="catalytic activity">
    <reaction evidence="1 7">
        <text>[protein]-peptidylproline (omega=180) = [protein]-peptidylproline (omega=0)</text>
        <dbReference type="Rhea" id="RHEA:16237"/>
        <dbReference type="Rhea" id="RHEA-COMP:10747"/>
        <dbReference type="Rhea" id="RHEA-COMP:10748"/>
        <dbReference type="ChEBI" id="CHEBI:83833"/>
        <dbReference type="ChEBI" id="CHEBI:83834"/>
        <dbReference type="EC" id="5.2.1.8"/>
    </reaction>
</comment>
<dbReference type="Pfam" id="PF00160">
    <property type="entry name" value="Pro_isomerase"/>
    <property type="match status" value="1"/>
</dbReference>
<keyword evidence="6 7" id="KW-0413">Isomerase</keyword>
<dbReference type="PROSITE" id="PS00170">
    <property type="entry name" value="CSA_PPIASE_1"/>
    <property type="match status" value="1"/>
</dbReference>
<dbReference type="FunCoup" id="A0A317ZJ73">
    <property type="interactions" value="416"/>
</dbReference>
<comment type="caution">
    <text evidence="10">The sequence shown here is derived from an EMBL/GenBank/DDBJ whole genome shotgun (WGS) entry which is preliminary data.</text>
</comment>
<dbReference type="InterPro" id="IPR029000">
    <property type="entry name" value="Cyclophilin-like_dom_sf"/>
</dbReference>
<keyword evidence="11" id="KW-1185">Reference proteome</keyword>
<keyword evidence="5 7" id="KW-0697">Rotamase</keyword>
<evidence type="ECO:0000256" key="8">
    <source>
        <dbReference type="SAM" id="Coils"/>
    </source>
</evidence>
<dbReference type="InterPro" id="IPR002130">
    <property type="entry name" value="Cyclophilin-type_PPIase_dom"/>
</dbReference>
<evidence type="ECO:0000259" key="9">
    <source>
        <dbReference type="PROSITE" id="PS50072"/>
    </source>
</evidence>
<proteinExistence type="inferred from homology"/>
<dbReference type="EMBL" id="QHJQ01000001">
    <property type="protein sequence ID" value="PXA05774.1"/>
    <property type="molecule type" value="Genomic_DNA"/>
</dbReference>
<comment type="similarity">
    <text evidence="2 7">Belongs to the cyclophilin-type PPIase family.</text>
</comment>
<feature type="coiled-coil region" evidence="8">
    <location>
        <begin position="20"/>
        <end position="48"/>
    </location>
</feature>
<dbReference type="InParanoid" id="A0A317ZJ73"/>
<dbReference type="PANTHER" id="PTHR45625">
    <property type="entry name" value="PEPTIDYL-PROLYL CIS-TRANS ISOMERASE-RELATED"/>
    <property type="match status" value="1"/>
</dbReference>
<evidence type="ECO:0000256" key="7">
    <source>
        <dbReference type="RuleBase" id="RU363019"/>
    </source>
</evidence>
<sequence length="209" mass="23270">MDPEIEAKMPAFQAFIQSRMEKAQAAVAAQEEKAREAAMAEFKNVADEWSQKDNINVVLETTQGDVEIELYPKEAPLAVANFVGHIENDYYDGLIFHRVIDGFMIQGGDPLGKGTGGESIWGKPFPDEFSDTLRFDEKGLLAMANSGPMTNGSQFFITTSKPNWLNDKHTIFGKVVEGYDNVEKIEKTETGAQDKPVEDQKIVQAYVKE</sequence>
<dbReference type="SUPFAM" id="SSF50891">
    <property type="entry name" value="Cyclophilin-like"/>
    <property type="match status" value="1"/>
</dbReference>
<dbReference type="Proteomes" id="UP000247099">
    <property type="component" value="Unassembled WGS sequence"/>
</dbReference>
<dbReference type="PANTHER" id="PTHR45625:SF4">
    <property type="entry name" value="PEPTIDYLPROLYL ISOMERASE DOMAIN AND WD REPEAT-CONTAINING PROTEIN 1"/>
    <property type="match status" value="1"/>
</dbReference>
<dbReference type="EC" id="5.2.1.8" evidence="7"/>
<dbReference type="PRINTS" id="PR00153">
    <property type="entry name" value="CSAPPISMRASE"/>
</dbReference>
<evidence type="ECO:0000256" key="5">
    <source>
        <dbReference type="ARBA" id="ARBA00023110"/>
    </source>
</evidence>
<name>A0A317ZJ73_9BACT</name>
<dbReference type="GO" id="GO:0006457">
    <property type="term" value="P:protein folding"/>
    <property type="evidence" value="ECO:0007669"/>
    <property type="project" value="InterPro"/>
</dbReference>
<evidence type="ECO:0000256" key="1">
    <source>
        <dbReference type="ARBA" id="ARBA00000971"/>
    </source>
</evidence>
<keyword evidence="4" id="KW-0677">Repeat</keyword>
<accession>A0A317ZJ73</accession>
<organism evidence="10 11">
    <name type="scientific">Coraliomargarita sinensis</name>
    <dbReference type="NCBI Taxonomy" id="2174842"/>
    <lineage>
        <taxon>Bacteria</taxon>
        <taxon>Pseudomonadati</taxon>
        <taxon>Verrucomicrobiota</taxon>
        <taxon>Opitutia</taxon>
        <taxon>Puniceicoccales</taxon>
        <taxon>Coraliomargaritaceae</taxon>
        <taxon>Coraliomargarita</taxon>
    </lineage>
</organism>
<keyword evidence="3" id="KW-0853">WD repeat</keyword>
<keyword evidence="8" id="KW-0175">Coiled coil</keyword>